<sequence length="427" mass="49536">MRQVAKRGNMMLIKRDVYLNKLIERQNNGMVKVITGIRRCGKSFLLFKLYKEYLLNSGVGADHIIEIALDGIDADELREPKACYRYIKEKILDGEKNYVLLDEVQFMDRFEEVLNSLLRIENVDVYVTGSNSKFLSKDIITEFRGRGDEIHIYPLTFAEFYAAFGGEYDDAWDAYLNYGGLPALIDMNNAKQKMDYLKSIFDNVYMKDVIERNKIKNKDEINTLVNILASAIGSPTNPTKISNTFETERHSSYTHKTISSHIDFLEEAYLISKANRYDIKGRKYIAANLKYYFTDVGLRNARLNFRQQEPTHLMENVVYNELLARGYSVDVGVVEVNQKNSEGKSVRKQLEVDFVTNMGNQRYYIQVAYDLSTEEKQQQEYNSFRNIPDSFKKIVLVNGSSKPWRNDEGYVIMGMKYFLLNSDSLDF</sequence>
<gene>
    <name evidence="3" type="ordered locus">bpr_III123</name>
</gene>
<dbReference type="Proteomes" id="UP000001299">
    <property type="component" value="Chromosome 2"/>
</dbReference>
<evidence type="ECO:0000313" key="4">
    <source>
        <dbReference type="Proteomes" id="UP000001299"/>
    </source>
</evidence>
<evidence type="ECO:0000259" key="2">
    <source>
        <dbReference type="Pfam" id="PF13635"/>
    </source>
</evidence>
<dbReference type="Pfam" id="PF13173">
    <property type="entry name" value="AAA_14"/>
    <property type="match status" value="1"/>
</dbReference>
<dbReference type="PANTHER" id="PTHR33295">
    <property type="entry name" value="ATPASE"/>
    <property type="match status" value="1"/>
</dbReference>
<dbReference type="STRING" id="515622.bpr_III123"/>
<dbReference type="PANTHER" id="PTHR33295:SF18">
    <property type="entry name" value="AAA+ ATPASE DOMAIN-CONTAINING PROTEIN"/>
    <property type="match status" value="1"/>
</dbReference>
<keyword evidence="4" id="KW-1185">Reference proteome</keyword>
<dbReference type="SUPFAM" id="SSF52540">
    <property type="entry name" value="P-loop containing nucleoside triphosphate hydrolases"/>
    <property type="match status" value="1"/>
</dbReference>
<dbReference type="Gene3D" id="3.40.50.300">
    <property type="entry name" value="P-loop containing nucleotide triphosphate hydrolases"/>
    <property type="match status" value="1"/>
</dbReference>
<dbReference type="InterPro" id="IPR025420">
    <property type="entry name" value="DUF4143"/>
</dbReference>
<organism evidence="3 4">
    <name type="scientific">Butyrivibrio proteoclasticus (strain ATCC 51982 / DSM 14932 / B316)</name>
    <name type="common">Clostridium proteoclasticum</name>
    <dbReference type="NCBI Taxonomy" id="515622"/>
    <lineage>
        <taxon>Bacteria</taxon>
        <taxon>Bacillati</taxon>
        <taxon>Bacillota</taxon>
        <taxon>Clostridia</taxon>
        <taxon>Lachnospirales</taxon>
        <taxon>Lachnospiraceae</taxon>
        <taxon>Butyrivibrio</taxon>
    </lineage>
</organism>
<protein>
    <submittedName>
        <fullName evidence="3">Archaeal ATPase family protein</fullName>
    </submittedName>
</protein>
<evidence type="ECO:0000259" key="1">
    <source>
        <dbReference type="Pfam" id="PF13173"/>
    </source>
</evidence>
<dbReference type="InterPro" id="IPR041682">
    <property type="entry name" value="AAA_14"/>
</dbReference>
<name>E0S329_BUTPB</name>
<dbReference type="eggNOG" id="COG1373">
    <property type="taxonomic scope" value="Bacteria"/>
</dbReference>
<dbReference type="AlphaFoldDB" id="E0S329"/>
<reference evidence="3 4" key="1">
    <citation type="journal article" date="2010" name="PLoS ONE">
        <title>The glycobiome of the rumen bacterium Butyrivibrio proteoclasticus B316(T) highlights adaptation to a polysaccharide-rich environment.</title>
        <authorList>
            <person name="Kelly W.J."/>
            <person name="Leahy S.C."/>
            <person name="Altermann E."/>
            <person name="Yeoman C.J."/>
            <person name="Dunne J.C."/>
            <person name="Kong Z."/>
            <person name="Pacheco D.M."/>
            <person name="Li D."/>
            <person name="Noel S.J."/>
            <person name="Moon C.D."/>
            <person name="Cookson A.L."/>
            <person name="Attwood G.T."/>
        </authorList>
    </citation>
    <scope>NUCLEOTIDE SEQUENCE [LARGE SCALE GENOMIC DNA]</scope>
    <source>
        <strain evidence="4">ATCC 51982 / DSM 14932 / B316</strain>
    </source>
</reference>
<feature type="domain" description="AAA" evidence="1">
    <location>
        <begin position="31"/>
        <end position="160"/>
    </location>
</feature>
<feature type="domain" description="DUF4143" evidence="2">
    <location>
        <begin position="207"/>
        <end position="369"/>
    </location>
</feature>
<dbReference type="Pfam" id="PF13635">
    <property type="entry name" value="DUF4143"/>
    <property type="match status" value="1"/>
</dbReference>
<dbReference type="HOGENOM" id="CLU_041527_1_0_9"/>
<proteinExistence type="predicted"/>
<dbReference type="EMBL" id="CP001811">
    <property type="protein sequence ID" value="ADL35811.1"/>
    <property type="molecule type" value="Genomic_DNA"/>
</dbReference>
<dbReference type="KEGG" id="bpb:bpr_III123"/>
<accession>E0S329</accession>
<dbReference type="InterPro" id="IPR027417">
    <property type="entry name" value="P-loop_NTPase"/>
</dbReference>
<evidence type="ECO:0000313" key="3">
    <source>
        <dbReference type="EMBL" id="ADL35811.1"/>
    </source>
</evidence>